<dbReference type="PANTHER" id="PTHR30055:SF178">
    <property type="entry name" value="POSSIBLE TRANSCRIPTIONAL REGULATORY PROTEIN"/>
    <property type="match status" value="1"/>
</dbReference>
<dbReference type="Gene3D" id="1.10.357.10">
    <property type="entry name" value="Tetracycline Repressor, domain 2"/>
    <property type="match status" value="1"/>
</dbReference>
<dbReference type="OrthoDB" id="6637160at2"/>
<comment type="caution">
    <text evidence="5">The sequence shown here is derived from an EMBL/GenBank/DDBJ whole genome shotgun (WGS) entry which is preliminary data.</text>
</comment>
<dbReference type="PROSITE" id="PS50977">
    <property type="entry name" value="HTH_TETR_2"/>
    <property type="match status" value="1"/>
</dbReference>
<feature type="domain" description="HTH tetR-type" evidence="4">
    <location>
        <begin position="16"/>
        <end position="76"/>
    </location>
</feature>
<evidence type="ECO:0000256" key="3">
    <source>
        <dbReference type="SAM" id="MobiDB-lite"/>
    </source>
</evidence>
<evidence type="ECO:0000256" key="1">
    <source>
        <dbReference type="ARBA" id="ARBA00023125"/>
    </source>
</evidence>
<gene>
    <name evidence="5" type="ORF">B0I32_127137</name>
</gene>
<dbReference type="AlphaFoldDB" id="A0A2T0M7R8"/>
<dbReference type="PRINTS" id="PR00455">
    <property type="entry name" value="HTHTETR"/>
</dbReference>
<dbReference type="InterPro" id="IPR001647">
    <property type="entry name" value="HTH_TetR"/>
</dbReference>
<evidence type="ECO:0000256" key="2">
    <source>
        <dbReference type="PROSITE-ProRule" id="PRU00335"/>
    </source>
</evidence>
<dbReference type="InterPro" id="IPR009057">
    <property type="entry name" value="Homeodomain-like_sf"/>
</dbReference>
<keyword evidence="1 2" id="KW-0238">DNA-binding</keyword>
<dbReference type="RefSeq" id="WP_106250747.1">
    <property type="nucleotide sequence ID" value="NZ_PVNG01000027.1"/>
</dbReference>
<dbReference type="InterPro" id="IPR050109">
    <property type="entry name" value="HTH-type_TetR-like_transc_reg"/>
</dbReference>
<evidence type="ECO:0000313" key="6">
    <source>
        <dbReference type="Proteomes" id="UP000238312"/>
    </source>
</evidence>
<name>A0A2T0M7R8_9ACTN</name>
<dbReference type="Pfam" id="PF17929">
    <property type="entry name" value="TetR_C_34"/>
    <property type="match status" value="1"/>
</dbReference>
<reference evidence="5 6" key="1">
    <citation type="submission" date="2018-03" db="EMBL/GenBank/DDBJ databases">
        <title>Genomic Encyclopedia of Type Strains, Phase III (KMG-III): the genomes of soil and plant-associated and newly described type strains.</title>
        <authorList>
            <person name="Whitman W."/>
        </authorList>
    </citation>
    <scope>NUCLEOTIDE SEQUENCE [LARGE SCALE GENOMIC DNA]</scope>
    <source>
        <strain evidence="5 6">CGMCC 4.7104</strain>
    </source>
</reference>
<organism evidence="5 6">
    <name type="scientific">Nonomuraea fuscirosea</name>
    <dbReference type="NCBI Taxonomy" id="1291556"/>
    <lineage>
        <taxon>Bacteria</taxon>
        <taxon>Bacillati</taxon>
        <taxon>Actinomycetota</taxon>
        <taxon>Actinomycetes</taxon>
        <taxon>Streptosporangiales</taxon>
        <taxon>Streptosporangiaceae</taxon>
        <taxon>Nonomuraea</taxon>
    </lineage>
</organism>
<dbReference type="PANTHER" id="PTHR30055">
    <property type="entry name" value="HTH-TYPE TRANSCRIPTIONAL REGULATOR RUTR"/>
    <property type="match status" value="1"/>
</dbReference>
<dbReference type="SUPFAM" id="SSF46689">
    <property type="entry name" value="Homeodomain-like"/>
    <property type="match status" value="1"/>
</dbReference>
<dbReference type="Pfam" id="PF00440">
    <property type="entry name" value="TetR_N"/>
    <property type="match status" value="1"/>
</dbReference>
<dbReference type="EMBL" id="PVNG01000027">
    <property type="protein sequence ID" value="PRX53548.1"/>
    <property type="molecule type" value="Genomic_DNA"/>
</dbReference>
<evidence type="ECO:0000313" key="5">
    <source>
        <dbReference type="EMBL" id="PRX53548.1"/>
    </source>
</evidence>
<dbReference type="GO" id="GO:0003700">
    <property type="term" value="F:DNA-binding transcription factor activity"/>
    <property type="evidence" value="ECO:0007669"/>
    <property type="project" value="TreeGrafter"/>
</dbReference>
<accession>A0A2T0M7R8</accession>
<dbReference type="InterPro" id="IPR041483">
    <property type="entry name" value="TetR_C_34"/>
</dbReference>
<sequence length="242" mass="26042">MTRAAFRRARRPEHKQQRREAILDAARELARTSGVRNVSLGAVAEAVGLVKSNIVRYFGTREEIYLELAGEEWRQWADTATPRLRAAAGAGEAVTVLAETITDRPLLCDLLGHTSTSLEHNVSVEAARAFKRAVITIVTELGAEVAAVTDLTEREGLELVAAASSLAGMLYPASNPPATLVQVYAEDPELAALCPVLLPTLVRALRALAAGLPTLRDEPSTLRGEPPARRGEPPARTDEPVK</sequence>
<evidence type="ECO:0000259" key="4">
    <source>
        <dbReference type="PROSITE" id="PS50977"/>
    </source>
</evidence>
<feature type="DNA-binding region" description="H-T-H motif" evidence="2">
    <location>
        <begin position="39"/>
        <end position="58"/>
    </location>
</feature>
<dbReference type="Proteomes" id="UP000238312">
    <property type="component" value="Unassembled WGS sequence"/>
</dbReference>
<proteinExistence type="predicted"/>
<keyword evidence="6" id="KW-1185">Reference proteome</keyword>
<dbReference type="GO" id="GO:0000976">
    <property type="term" value="F:transcription cis-regulatory region binding"/>
    <property type="evidence" value="ECO:0007669"/>
    <property type="project" value="TreeGrafter"/>
</dbReference>
<feature type="region of interest" description="Disordered" evidence="3">
    <location>
        <begin position="216"/>
        <end position="242"/>
    </location>
</feature>
<protein>
    <submittedName>
        <fullName evidence="5">TetR family transcriptional regulator</fullName>
    </submittedName>
</protein>